<dbReference type="Gene3D" id="2.40.160.10">
    <property type="entry name" value="Porin"/>
    <property type="match status" value="1"/>
</dbReference>
<protein>
    <submittedName>
        <fullName evidence="4">Phosphate-selective porin (OprP) (PDB:2O4V)</fullName>
    </submittedName>
</protein>
<dbReference type="InterPro" id="IPR010870">
    <property type="entry name" value="Porin_O/P"/>
</dbReference>
<dbReference type="EMBL" id="CAMXCH010000006">
    <property type="protein sequence ID" value="CAI3956598.1"/>
    <property type="molecule type" value="Genomic_DNA"/>
</dbReference>
<dbReference type="SUPFAM" id="SSF56935">
    <property type="entry name" value="Porins"/>
    <property type="match status" value="1"/>
</dbReference>
<feature type="coiled-coil region" evidence="1">
    <location>
        <begin position="37"/>
        <end position="71"/>
    </location>
</feature>
<evidence type="ECO:0000256" key="3">
    <source>
        <dbReference type="SAM" id="SignalP"/>
    </source>
</evidence>
<reference evidence="4" key="1">
    <citation type="submission" date="2022-10" db="EMBL/GenBank/DDBJ databases">
        <authorList>
            <person name="Botero Cardona J."/>
        </authorList>
    </citation>
    <scope>NUCLEOTIDE SEQUENCE</scope>
    <source>
        <strain evidence="4">R-83534</strain>
    </source>
</reference>
<keyword evidence="3" id="KW-0732">Signal</keyword>
<dbReference type="Proteomes" id="UP001154272">
    <property type="component" value="Unassembled WGS sequence"/>
</dbReference>
<dbReference type="Pfam" id="PF07396">
    <property type="entry name" value="Porin_O_P"/>
    <property type="match status" value="1"/>
</dbReference>
<sequence length="592" mass="65315">MVVCQKFRLTLLITTLASTAFIFSQQASADTSQEATLKAMNQQMIEMNKQIMALKKEVTSLRSRQNKLKAETVKSNINQRKKNINVAQQPSTGMGTAAPSNQTIASTQPQSSAVPIGQPGNNITQQNPRMINVADQSSAQRDEAQQHQKTVLDLLHSTGLPPPDRGASFWSPNMPLLSSATEHDETIYVGGLRIGFPAGRPTIATDDGRYSFAIGLALQEDIGSYINSGTRRGETKGRFSPFRENLRRGRIPITFRYTDYSVNITPDFGNGEAGLYEANMQYGGFKNTILTFGFFEPRVTLEGSESSNEGVLMERPAAVELARGVAAGDSRFSIGGLTYGKRWYLGAYFTGHAYNTTKNNPDIIKDQTGGILRFAGRPYASRDIDLHIGVSASSAFDVAQTNKGKLYNFSGSPGFRLTQETLVQTGALNNVSSVWEAGPELAFRWKRFLAKSEYIQYGINRSSSNSNLNFDGYYTSLTYTILGKPRSYDIRSAAFRAPGVEYDFDPKQNHWGALEVSGRWSVLDLNSHKNASDGVNGGQQTVWTGGLNWYPNPHFRVMLNYDHIMASSTPNNPLNKHGRNMDAIAMRFQAAF</sequence>
<evidence type="ECO:0000313" key="4">
    <source>
        <dbReference type="EMBL" id="CAI3956598.1"/>
    </source>
</evidence>
<keyword evidence="5" id="KW-1185">Reference proteome</keyword>
<name>A0ABN8WCT9_9PROT</name>
<feature type="compositionally biased region" description="Polar residues" evidence="2">
    <location>
        <begin position="85"/>
        <end position="126"/>
    </location>
</feature>
<keyword evidence="1" id="KW-0175">Coiled coil</keyword>
<feature type="signal peptide" evidence="3">
    <location>
        <begin position="1"/>
        <end position="29"/>
    </location>
</feature>
<dbReference type="InterPro" id="IPR023614">
    <property type="entry name" value="Porin_dom_sf"/>
</dbReference>
<evidence type="ECO:0000313" key="5">
    <source>
        <dbReference type="Proteomes" id="UP001154272"/>
    </source>
</evidence>
<dbReference type="RefSeq" id="WP_282024685.1">
    <property type="nucleotide sequence ID" value="NZ_CAMXCH010000006.1"/>
</dbReference>
<gene>
    <name evidence="4" type="ORF">R83534S58_LOCUS2042</name>
</gene>
<feature type="region of interest" description="Disordered" evidence="2">
    <location>
        <begin position="84"/>
        <end position="126"/>
    </location>
</feature>
<comment type="caution">
    <text evidence="4">The sequence shown here is derived from an EMBL/GenBank/DDBJ whole genome shotgun (WGS) entry which is preliminary data.</text>
</comment>
<feature type="chain" id="PRO_5045548285" evidence="3">
    <location>
        <begin position="30"/>
        <end position="592"/>
    </location>
</feature>
<accession>A0ABN8WCT9</accession>
<proteinExistence type="predicted"/>
<evidence type="ECO:0000256" key="1">
    <source>
        <dbReference type="SAM" id="Coils"/>
    </source>
</evidence>
<evidence type="ECO:0000256" key="2">
    <source>
        <dbReference type="SAM" id="MobiDB-lite"/>
    </source>
</evidence>
<organism evidence="4 5">
    <name type="scientific">Commensalibacter papalotli</name>
    <name type="common">ex Botero et al. 2024</name>
    <dbReference type="NCBI Taxonomy" id="2972766"/>
    <lineage>
        <taxon>Bacteria</taxon>
        <taxon>Pseudomonadati</taxon>
        <taxon>Pseudomonadota</taxon>
        <taxon>Alphaproteobacteria</taxon>
        <taxon>Acetobacterales</taxon>
        <taxon>Acetobacteraceae</taxon>
    </lineage>
</organism>